<keyword evidence="1" id="KW-0812">Transmembrane</keyword>
<dbReference type="Proteomes" id="UP000199701">
    <property type="component" value="Unassembled WGS sequence"/>
</dbReference>
<evidence type="ECO:0000313" key="3">
    <source>
        <dbReference type="EMBL" id="SEW30047.1"/>
    </source>
</evidence>
<dbReference type="Pfam" id="PF12697">
    <property type="entry name" value="Abhydrolase_6"/>
    <property type="match status" value="1"/>
</dbReference>
<proteinExistence type="predicted"/>
<dbReference type="STRING" id="99656.SAMN05421659_10918"/>
<dbReference type="PANTHER" id="PTHR46438:SF2">
    <property type="entry name" value="ALPHA_BETA-HYDROLASES SUPERFAMILY PROTEIN"/>
    <property type="match status" value="1"/>
</dbReference>
<dbReference type="EMBL" id="FOJI01000009">
    <property type="protein sequence ID" value="SEW30047.1"/>
    <property type="molecule type" value="Genomic_DNA"/>
</dbReference>
<keyword evidence="1" id="KW-0472">Membrane</keyword>
<name>A0A1I0QR63_9FIRM</name>
<dbReference type="InterPro" id="IPR029058">
    <property type="entry name" value="AB_hydrolase_fold"/>
</dbReference>
<gene>
    <name evidence="3" type="ORF">SAMN05421659_10918</name>
</gene>
<reference evidence="3 4" key="1">
    <citation type="submission" date="2016-10" db="EMBL/GenBank/DDBJ databases">
        <authorList>
            <person name="de Groot N.N."/>
        </authorList>
    </citation>
    <scope>NUCLEOTIDE SEQUENCE [LARGE SCALE GENOMIC DNA]</scope>
    <source>
        <strain evidence="3 4">DSM 9179</strain>
    </source>
</reference>
<protein>
    <submittedName>
        <fullName evidence="3">Pimeloyl-ACP methyl ester carboxylesterase</fullName>
    </submittedName>
</protein>
<keyword evidence="4" id="KW-1185">Reference proteome</keyword>
<dbReference type="Gene3D" id="3.40.50.1820">
    <property type="entry name" value="alpha/beta hydrolase"/>
    <property type="match status" value="1"/>
</dbReference>
<accession>A0A1I0QR63</accession>
<sequence>MNKWHKIGVAVGFSSAAILTIHIINKIIFSTSVVNGATVITNKLNYKWKFGNISYSKTGNGKPILLIHDLKNTSSTYEWKEIIKKLSKNRTVYAIDLLGCGYSDKPNITYTAYLYVQLLNDFITNVIGKRTDVAVTGDSCPLAIMACYNNNMIIDKLFLVNPESIGKSTLIPNKKSNLFRILLNSPVIGTMIYNVCMSKRNIRQYFNQELFYNPNKVSKEILNAYHENAHLYGSSAKYLYTSTKCRYTTASIGRAISEINNCIYIIAGESESNIDATIEDYLSINPAIEVALIRKCKHLPQLEHPDMLLTQFSIFF</sequence>
<keyword evidence="1" id="KW-1133">Transmembrane helix</keyword>
<dbReference type="SUPFAM" id="SSF53474">
    <property type="entry name" value="alpha/beta-Hydrolases"/>
    <property type="match status" value="1"/>
</dbReference>
<dbReference type="RefSeq" id="WP_092454299.1">
    <property type="nucleotide sequence ID" value="NZ_FOJI01000009.1"/>
</dbReference>
<feature type="transmembrane region" description="Helical" evidence="1">
    <location>
        <begin position="7"/>
        <end position="24"/>
    </location>
</feature>
<organism evidence="3 4">
    <name type="scientific">[Clostridium] fimetarium</name>
    <dbReference type="NCBI Taxonomy" id="99656"/>
    <lineage>
        <taxon>Bacteria</taxon>
        <taxon>Bacillati</taxon>
        <taxon>Bacillota</taxon>
        <taxon>Clostridia</taxon>
        <taxon>Lachnospirales</taxon>
        <taxon>Lachnospiraceae</taxon>
    </lineage>
</organism>
<dbReference type="PANTHER" id="PTHR46438">
    <property type="entry name" value="ALPHA/BETA-HYDROLASES SUPERFAMILY PROTEIN"/>
    <property type="match status" value="1"/>
</dbReference>
<dbReference type="InterPro" id="IPR000073">
    <property type="entry name" value="AB_hydrolase_1"/>
</dbReference>
<evidence type="ECO:0000259" key="2">
    <source>
        <dbReference type="Pfam" id="PF12697"/>
    </source>
</evidence>
<feature type="domain" description="AB hydrolase-1" evidence="2">
    <location>
        <begin position="65"/>
        <end position="306"/>
    </location>
</feature>
<dbReference type="OrthoDB" id="9808398at2"/>
<evidence type="ECO:0000256" key="1">
    <source>
        <dbReference type="SAM" id="Phobius"/>
    </source>
</evidence>
<dbReference type="AlphaFoldDB" id="A0A1I0QR63"/>
<evidence type="ECO:0000313" key="4">
    <source>
        <dbReference type="Proteomes" id="UP000199701"/>
    </source>
</evidence>